<dbReference type="SUPFAM" id="SSF53098">
    <property type="entry name" value="Ribonuclease H-like"/>
    <property type="match status" value="1"/>
</dbReference>
<keyword evidence="2" id="KW-0378">Hydrolase</keyword>
<keyword evidence="2" id="KW-0540">Nuclease</keyword>
<dbReference type="GO" id="GO:0005829">
    <property type="term" value="C:cytosol"/>
    <property type="evidence" value="ECO:0007669"/>
    <property type="project" value="TreeGrafter"/>
</dbReference>
<dbReference type="PANTHER" id="PTHR30231">
    <property type="entry name" value="DNA POLYMERASE III SUBUNIT EPSILON"/>
    <property type="match status" value="1"/>
</dbReference>
<dbReference type="Pfam" id="PF00929">
    <property type="entry name" value="RNase_T"/>
    <property type="match status" value="1"/>
</dbReference>
<dbReference type="SMART" id="SM00479">
    <property type="entry name" value="EXOIII"/>
    <property type="match status" value="1"/>
</dbReference>
<dbReference type="GO" id="GO:0008408">
    <property type="term" value="F:3'-5' exonuclease activity"/>
    <property type="evidence" value="ECO:0007669"/>
    <property type="project" value="TreeGrafter"/>
</dbReference>
<protein>
    <submittedName>
        <fullName evidence="2">Exonuclease domain-containing protein</fullName>
    </submittedName>
</protein>
<dbReference type="PANTHER" id="PTHR30231:SF41">
    <property type="entry name" value="DNA POLYMERASE III SUBUNIT EPSILON"/>
    <property type="match status" value="1"/>
</dbReference>
<feature type="domain" description="Exonuclease" evidence="1">
    <location>
        <begin position="10"/>
        <end position="176"/>
    </location>
</feature>
<dbReference type="Gene3D" id="3.30.420.10">
    <property type="entry name" value="Ribonuclease H-like superfamily/Ribonuclease H"/>
    <property type="match status" value="1"/>
</dbReference>
<dbReference type="GO" id="GO:0045004">
    <property type="term" value="P:DNA replication proofreading"/>
    <property type="evidence" value="ECO:0007669"/>
    <property type="project" value="TreeGrafter"/>
</dbReference>
<gene>
    <name evidence="2" type="ORF">V5E97_33230</name>
</gene>
<dbReference type="Pfam" id="PF20600">
    <property type="entry name" value="ExoX-like_C"/>
    <property type="match status" value="1"/>
</dbReference>
<dbReference type="InterPro" id="IPR046768">
    <property type="entry name" value="ExoX-like_C"/>
</dbReference>
<keyword evidence="2" id="KW-0269">Exonuclease</keyword>
<name>A0AAU7CD12_9BACT</name>
<proteinExistence type="predicted"/>
<dbReference type="CDD" id="cd06127">
    <property type="entry name" value="DEDDh"/>
    <property type="match status" value="1"/>
</dbReference>
<evidence type="ECO:0000313" key="2">
    <source>
        <dbReference type="EMBL" id="XBH03134.1"/>
    </source>
</evidence>
<reference evidence="2" key="1">
    <citation type="submission" date="2024-05" db="EMBL/GenBank/DDBJ databases">
        <title>Planctomycetes of the genus Singulisphaera possess chitinolytic capabilities.</title>
        <authorList>
            <person name="Ivanova A."/>
        </authorList>
    </citation>
    <scope>NUCLEOTIDE SEQUENCE</scope>
    <source>
        <strain evidence="2">Ch08T</strain>
    </source>
</reference>
<dbReference type="InterPro" id="IPR013520">
    <property type="entry name" value="Ribonucl_H"/>
</dbReference>
<accession>A0AAU7CD12</accession>
<dbReference type="InterPro" id="IPR012337">
    <property type="entry name" value="RNaseH-like_sf"/>
</dbReference>
<evidence type="ECO:0000259" key="1">
    <source>
        <dbReference type="SMART" id="SM00479"/>
    </source>
</evidence>
<dbReference type="GO" id="GO:0003676">
    <property type="term" value="F:nucleic acid binding"/>
    <property type="evidence" value="ECO:0007669"/>
    <property type="project" value="InterPro"/>
</dbReference>
<sequence length="255" mass="28005">MLKNIRLERPLAVIDLETTGIDTKIDRIIEISVLKLFPGGDADHRTRRVNPGVPIPPEATAIHGITDDDVADMPSFRGIAPSLTRFLDGCDLAGFNVLNYDLKLLVAEYNRVGLGFTVAGRKVIDACKIYHGREPRDLTAAFRFYCGLEHEGAHGAAADVLATAAILDAQVARYHDLPSTVDGLHGHCNDPSAMDMGGMFGKDEDGVIVLIRGKYKGRSLNDIAQAKPDYLEWMQREDFFDDTKRIALEALKQAS</sequence>
<organism evidence="2">
    <name type="scientific">Singulisphaera sp. Ch08</name>
    <dbReference type="NCBI Taxonomy" id="3120278"/>
    <lineage>
        <taxon>Bacteria</taxon>
        <taxon>Pseudomonadati</taxon>
        <taxon>Planctomycetota</taxon>
        <taxon>Planctomycetia</taxon>
        <taxon>Isosphaerales</taxon>
        <taxon>Isosphaeraceae</taxon>
        <taxon>Singulisphaera</taxon>
    </lineage>
</organism>
<dbReference type="RefSeq" id="WP_406695872.1">
    <property type="nucleotide sequence ID" value="NZ_CP155447.1"/>
</dbReference>
<dbReference type="AlphaFoldDB" id="A0AAU7CD12"/>
<dbReference type="InterPro" id="IPR036397">
    <property type="entry name" value="RNaseH_sf"/>
</dbReference>
<dbReference type="EMBL" id="CP155447">
    <property type="protein sequence ID" value="XBH03134.1"/>
    <property type="molecule type" value="Genomic_DNA"/>
</dbReference>